<evidence type="ECO:0000313" key="1">
    <source>
        <dbReference type="EMBL" id="KAJ9656184.1"/>
    </source>
</evidence>
<sequence>MASLDVQRGARYTHTTISKRQEIWGINIFSCAFFMWGLAYGLLDIMNYHIKVAMGISRKEAASLAMAYYFAYFIGAPMIGGPIVKKMGYRLALVAGFSVLATGNELMSVGARKLNFPMMCFSHFVVGMGVSTLERGANAYATNCGPRRRAVVRILFAQTWAGIGTIVAPALANAVIFDPTKSRTLPATDPYHPGRCLMPPSPIGAVDLSRVVTFYRYLGICVYGLALAFAVLLFRTNLVIEVEVSKSPDLKHSNWLFWKHPLASLKYARLWFGVVANFFNLGCQVAVAQFFIEHMVVNSCNSSKQGASNMMYAQILFVVGRLVAAAFVVLPTATRSEWVPKLFKPRYVLCSFLAGAAAFTGAGIQATGKAAVVCAILVMFCEAPSFPMIFESATAGDREWMPTAETIITLSISGGGLLPLLMGIFADHVGVSVGWSLVTVCFGITFSYTLSCNLIPSFRSAIDATHEDEGVNKGNGDVELGSISGK</sequence>
<reference evidence="1" key="1">
    <citation type="submission" date="2022-10" db="EMBL/GenBank/DDBJ databases">
        <title>Culturing micro-colonial fungi from biological soil crusts in the Mojave desert and describing Neophaeococcomyces mojavensis, and introducing the new genera and species Taxawa tesnikishii.</title>
        <authorList>
            <person name="Kurbessoian T."/>
            <person name="Stajich J.E."/>
        </authorList>
    </citation>
    <scope>NUCLEOTIDE SEQUENCE</scope>
    <source>
        <strain evidence="1">JES_112</strain>
    </source>
</reference>
<proteinExistence type="predicted"/>
<keyword evidence="2" id="KW-1185">Reference proteome</keyword>
<accession>A0ACC3A6L5</accession>
<comment type="caution">
    <text evidence="1">The sequence shown here is derived from an EMBL/GenBank/DDBJ whole genome shotgun (WGS) entry which is preliminary data.</text>
</comment>
<dbReference type="Proteomes" id="UP001172386">
    <property type="component" value="Unassembled WGS sequence"/>
</dbReference>
<evidence type="ECO:0000313" key="2">
    <source>
        <dbReference type="Proteomes" id="UP001172386"/>
    </source>
</evidence>
<name>A0ACC3A6L5_9EURO</name>
<organism evidence="1 2">
    <name type="scientific">Neophaeococcomyces mojaviensis</name>
    <dbReference type="NCBI Taxonomy" id="3383035"/>
    <lineage>
        <taxon>Eukaryota</taxon>
        <taxon>Fungi</taxon>
        <taxon>Dikarya</taxon>
        <taxon>Ascomycota</taxon>
        <taxon>Pezizomycotina</taxon>
        <taxon>Eurotiomycetes</taxon>
        <taxon>Chaetothyriomycetidae</taxon>
        <taxon>Chaetothyriales</taxon>
        <taxon>Chaetothyriales incertae sedis</taxon>
        <taxon>Neophaeococcomyces</taxon>
    </lineage>
</organism>
<protein>
    <submittedName>
        <fullName evidence="1">Uncharacterized protein</fullName>
    </submittedName>
</protein>
<dbReference type="EMBL" id="JAPDRQ010000082">
    <property type="protein sequence ID" value="KAJ9656184.1"/>
    <property type="molecule type" value="Genomic_DNA"/>
</dbReference>
<gene>
    <name evidence="1" type="ORF">H2198_005146</name>
</gene>